<organism evidence="5 6">
    <name type="scientific">Cytobacillus stercorigallinarum</name>
    <dbReference type="NCBI Taxonomy" id="2762240"/>
    <lineage>
        <taxon>Bacteria</taxon>
        <taxon>Bacillati</taxon>
        <taxon>Bacillota</taxon>
        <taxon>Bacilli</taxon>
        <taxon>Bacillales</taxon>
        <taxon>Bacillaceae</taxon>
        <taxon>Cytobacillus</taxon>
    </lineage>
</organism>
<dbReference type="CDD" id="cd03219">
    <property type="entry name" value="ABC_Mj1267_LivG_branched"/>
    <property type="match status" value="1"/>
</dbReference>
<keyword evidence="2" id="KW-0547">Nucleotide-binding</keyword>
<reference evidence="5 6" key="1">
    <citation type="submission" date="2020-08" db="EMBL/GenBank/DDBJ databases">
        <title>A Genomic Blueprint of the Chicken Gut Microbiome.</title>
        <authorList>
            <person name="Gilroy R."/>
            <person name="Ravi A."/>
            <person name="Getino M."/>
            <person name="Pursley I."/>
            <person name="Horton D.L."/>
            <person name="Alikhan N.-F."/>
            <person name="Baker D."/>
            <person name="Gharbi K."/>
            <person name="Hall N."/>
            <person name="Watson M."/>
            <person name="Adriaenssens E.M."/>
            <person name="Foster-Nyarko E."/>
            <person name="Jarju S."/>
            <person name="Secka A."/>
            <person name="Antonio M."/>
            <person name="Oren A."/>
            <person name="Chaudhuri R."/>
            <person name="La Ragione R.M."/>
            <person name="Hildebrand F."/>
            <person name="Pallen M.J."/>
        </authorList>
    </citation>
    <scope>NUCLEOTIDE SEQUENCE [LARGE SCALE GENOMIC DNA]</scope>
    <source>
        <strain evidence="5 6">Sa5YUA1</strain>
    </source>
</reference>
<dbReference type="PANTHER" id="PTHR45772:SF9">
    <property type="entry name" value="CONSERVED COMPONENT OF ABC TRANSPORTER FOR NATURAL AMINO ACIDS"/>
    <property type="match status" value="1"/>
</dbReference>
<dbReference type="InterPro" id="IPR017871">
    <property type="entry name" value="ABC_transporter-like_CS"/>
</dbReference>
<sequence>MTLLKIEDLNKSFKALHILKDVNIEIKKGERHVIIGPNGAGKTTLFNCIYGTLPLSSGKVYLAGDRIDHIPSFKRTEKGMGRTFQKNNLFEELTVEENVRLAIMGKKKYRLNMIKPMQNYTDLAAECRRLLEEWEMIDRRAVLVKELSYGEQRLLEIILSLSTNPEIILLDEPTSGMSPTETSRFVKLIKKIPESITLVIIEHDMEVVFSLANKITVLHHGTAMMTASPEEIRGNQMIQEIYFGGGALSHD</sequence>
<dbReference type="PROSITE" id="PS50893">
    <property type="entry name" value="ABC_TRANSPORTER_2"/>
    <property type="match status" value="1"/>
</dbReference>
<dbReference type="PROSITE" id="PS00211">
    <property type="entry name" value="ABC_TRANSPORTER_1"/>
    <property type="match status" value="1"/>
</dbReference>
<evidence type="ECO:0000259" key="4">
    <source>
        <dbReference type="PROSITE" id="PS50893"/>
    </source>
</evidence>
<dbReference type="SMART" id="SM00382">
    <property type="entry name" value="AAA"/>
    <property type="match status" value="1"/>
</dbReference>
<dbReference type="GO" id="GO:0005524">
    <property type="term" value="F:ATP binding"/>
    <property type="evidence" value="ECO:0007669"/>
    <property type="project" value="UniProtKB-KW"/>
</dbReference>
<evidence type="ECO:0000256" key="1">
    <source>
        <dbReference type="ARBA" id="ARBA00022448"/>
    </source>
</evidence>
<dbReference type="SUPFAM" id="SSF52540">
    <property type="entry name" value="P-loop containing nucleoside triphosphate hydrolases"/>
    <property type="match status" value="1"/>
</dbReference>
<evidence type="ECO:0000256" key="2">
    <source>
        <dbReference type="ARBA" id="ARBA00022741"/>
    </source>
</evidence>
<name>A0ABR8QT24_9BACI</name>
<evidence type="ECO:0000313" key="6">
    <source>
        <dbReference type="Proteomes" id="UP000657931"/>
    </source>
</evidence>
<evidence type="ECO:0000313" key="5">
    <source>
        <dbReference type="EMBL" id="MBD7938577.1"/>
    </source>
</evidence>
<gene>
    <name evidence="5" type="ORF">H9655_16195</name>
</gene>
<dbReference type="Pfam" id="PF00005">
    <property type="entry name" value="ABC_tran"/>
    <property type="match status" value="1"/>
</dbReference>
<dbReference type="InterPro" id="IPR003593">
    <property type="entry name" value="AAA+_ATPase"/>
</dbReference>
<evidence type="ECO:0000256" key="3">
    <source>
        <dbReference type="ARBA" id="ARBA00022840"/>
    </source>
</evidence>
<dbReference type="Proteomes" id="UP000657931">
    <property type="component" value="Unassembled WGS sequence"/>
</dbReference>
<dbReference type="InterPro" id="IPR027417">
    <property type="entry name" value="P-loop_NTPase"/>
</dbReference>
<dbReference type="Gene3D" id="3.40.50.300">
    <property type="entry name" value="P-loop containing nucleotide triphosphate hydrolases"/>
    <property type="match status" value="1"/>
</dbReference>
<keyword evidence="1" id="KW-0813">Transport</keyword>
<dbReference type="InterPro" id="IPR051120">
    <property type="entry name" value="ABC_AA/LPS_Transport"/>
</dbReference>
<proteinExistence type="predicted"/>
<dbReference type="PANTHER" id="PTHR45772">
    <property type="entry name" value="CONSERVED COMPONENT OF ABC TRANSPORTER FOR NATURAL AMINO ACIDS-RELATED"/>
    <property type="match status" value="1"/>
</dbReference>
<protein>
    <submittedName>
        <fullName evidence="5">ABC transporter ATP-binding protein</fullName>
    </submittedName>
</protein>
<dbReference type="EMBL" id="JACSQT010000008">
    <property type="protein sequence ID" value="MBD7938577.1"/>
    <property type="molecule type" value="Genomic_DNA"/>
</dbReference>
<keyword evidence="3 5" id="KW-0067">ATP-binding</keyword>
<keyword evidence="6" id="KW-1185">Reference proteome</keyword>
<dbReference type="RefSeq" id="WP_191815900.1">
    <property type="nucleotide sequence ID" value="NZ_JACSQT010000008.1"/>
</dbReference>
<dbReference type="InterPro" id="IPR003439">
    <property type="entry name" value="ABC_transporter-like_ATP-bd"/>
</dbReference>
<feature type="domain" description="ABC transporter" evidence="4">
    <location>
        <begin position="4"/>
        <end position="245"/>
    </location>
</feature>
<accession>A0ABR8QT24</accession>
<comment type="caution">
    <text evidence="5">The sequence shown here is derived from an EMBL/GenBank/DDBJ whole genome shotgun (WGS) entry which is preliminary data.</text>
</comment>